<dbReference type="InterPro" id="IPR011701">
    <property type="entry name" value="MFS"/>
</dbReference>
<dbReference type="STRING" id="1842532.A7E78_06460"/>
<evidence type="ECO:0000256" key="2">
    <source>
        <dbReference type="ARBA" id="ARBA00022448"/>
    </source>
</evidence>
<dbReference type="PANTHER" id="PTHR42718">
    <property type="entry name" value="MAJOR FACILITATOR SUPERFAMILY MULTIDRUG TRANSPORTER MFSC"/>
    <property type="match status" value="1"/>
</dbReference>
<evidence type="ECO:0000259" key="8">
    <source>
        <dbReference type="PROSITE" id="PS50850"/>
    </source>
</evidence>
<dbReference type="OrthoDB" id="9807274at2"/>
<feature type="transmembrane region" description="Helical" evidence="7">
    <location>
        <begin position="43"/>
        <end position="66"/>
    </location>
</feature>
<feature type="transmembrane region" description="Helical" evidence="7">
    <location>
        <begin position="222"/>
        <end position="243"/>
    </location>
</feature>
<dbReference type="InterPro" id="IPR020846">
    <property type="entry name" value="MFS_dom"/>
</dbReference>
<feature type="transmembrane region" description="Helical" evidence="7">
    <location>
        <begin position="400"/>
        <end position="418"/>
    </location>
</feature>
<dbReference type="Pfam" id="PF07690">
    <property type="entry name" value="MFS_1"/>
    <property type="match status" value="1"/>
</dbReference>
<feature type="transmembrane region" description="Helical" evidence="7">
    <location>
        <begin position="353"/>
        <end position="370"/>
    </location>
</feature>
<name>A0A1L3GNQ5_9BACT</name>
<sequence length="469" mass="50125">MSRTARVSPGAVLFVVCSALFLMPFMLSAVAVALPTIGRSLQASALQVGLVETLYVLSVAVFLLPMGRFGDVYGRRRVFIWGIFLFTLATALIALSLSIEMLIAMRLLQGVGSAMVNASSLALVVSVFPSEKRGRVLGIAISTVYAGISCGPPIGGLLTSYFGWRAVFVPGVVLGLLSSWLTLVRMRSEWHEAAGEPFDWGGSLVYALAISAITLGGSRLDAGGWAVGLLLLGILFMGLFVALERRCRYPILDIDLLTGNRIFALSNVAAFINYGSTFGVVFFLSLYLQYAKGMIPRDAGLLLMLQPLVQMLLAPVGGRLADRFPAARIATLGMTLCCCGLLLAANIDLDMHLSLVVGTLLLLGLGYGFFSTPNTSVIMGCLDKRYLGVASGLTGTMRSLGMTFSMIVVTLSFSLFMDGEAISSASIPSFMRSMRSDMLFFCILSVIGIGCSLGRLSLFAWKPGRKAEL</sequence>
<feature type="transmembrane region" description="Helical" evidence="7">
    <location>
        <begin position="198"/>
        <end position="216"/>
    </location>
</feature>
<feature type="transmembrane region" description="Helical" evidence="7">
    <location>
        <begin position="264"/>
        <end position="287"/>
    </location>
</feature>
<feature type="transmembrane region" description="Helical" evidence="7">
    <location>
        <begin position="167"/>
        <end position="186"/>
    </location>
</feature>
<evidence type="ECO:0000256" key="3">
    <source>
        <dbReference type="ARBA" id="ARBA00022475"/>
    </source>
</evidence>
<keyword evidence="3" id="KW-1003">Cell membrane</keyword>
<gene>
    <name evidence="9" type="ORF">A7E78_06460</name>
</gene>
<accession>A0A1L3GNQ5</accession>
<evidence type="ECO:0000256" key="4">
    <source>
        <dbReference type="ARBA" id="ARBA00022692"/>
    </source>
</evidence>
<keyword evidence="4 7" id="KW-0812">Transmembrane</keyword>
<comment type="subcellular location">
    <subcellularLocation>
        <location evidence="1">Cell membrane</location>
        <topology evidence="1">Multi-pass membrane protein</topology>
    </subcellularLocation>
</comment>
<evidence type="ECO:0000256" key="7">
    <source>
        <dbReference type="SAM" id="Phobius"/>
    </source>
</evidence>
<dbReference type="GO" id="GO:0005886">
    <property type="term" value="C:plasma membrane"/>
    <property type="evidence" value="ECO:0007669"/>
    <property type="project" value="UniProtKB-SubCell"/>
</dbReference>
<dbReference type="CDD" id="cd17321">
    <property type="entry name" value="MFS_MMR_MDR_like"/>
    <property type="match status" value="1"/>
</dbReference>
<dbReference type="RefSeq" id="WP_072283481.1">
    <property type="nucleotide sequence ID" value="NZ_CP015519.1"/>
</dbReference>
<feature type="transmembrane region" description="Helical" evidence="7">
    <location>
        <begin position="78"/>
        <end position="99"/>
    </location>
</feature>
<dbReference type="AlphaFoldDB" id="A0A1L3GNQ5"/>
<feature type="transmembrane region" description="Helical" evidence="7">
    <location>
        <begin position="111"/>
        <end position="129"/>
    </location>
</feature>
<evidence type="ECO:0000256" key="1">
    <source>
        <dbReference type="ARBA" id="ARBA00004651"/>
    </source>
</evidence>
<keyword evidence="2" id="KW-0813">Transport</keyword>
<dbReference type="EMBL" id="CP015519">
    <property type="protein sequence ID" value="APG27515.1"/>
    <property type="molecule type" value="Genomic_DNA"/>
</dbReference>
<evidence type="ECO:0000313" key="9">
    <source>
        <dbReference type="EMBL" id="APG27515.1"/>
    </source>
</evidence>
<dbReference type="PROSITE" id="PS50850">
    <property type="entry name" value="MFS"/>
    <property type="match status" value="1"/>
</dbReference>
<keyword evidence="10" id="KW-1185">Reference proteome</keyword>
<feature type="transmembrane region" description="Helical" evidence="7">
    <location>
        <begin position="136"/>
        <end position="155"/>
    </location>
</feature>
<evidence type="ECO:0000313" key="10">
    <source>
        <dbReference type="Proteomes" id="UP000182517"/>
    </source>
</evidence>
<evidence type="ECO:0000256" key="5">
    <source>
        <dbReference type="ARBA" id="ARBA00022989"/>
    </source>
</evidence>
<reference evidence="9 10" key="1">
    <citation type="journal article" date="2017" name="Genome Announc.">
        <title>Complete Genome Sequences of Two Acetylene-Fermenting Pelobacter acetylenicus Strains.</title>
        <authorList>
            <person name="Sutton J.M."/>
            <person name="Baesman S.M."/>
            <person name="Fierst J.L."/>
            <person name="Poret-Peterson A.T."/>
            <person name="Oremland R.S."/>
            <person name="Dunlap D.S."/>
            <person name="Akob D.M."/>
        </authorList>
    </citation>
    <scope>NUCLEOTIDE SEQUENCE [LARGE SCALE GENOMIC DNA]</scope>
    <source>
        <strain evidence="9 10">SFB93</strain>
    </source>
</reference>
<feature type="transmembrane region" description="Helical" evidence="7">
    <location>
        <begin position="438"/>
        <end position="461"/>
    </location>
</feature>
<dbReference type="PANTHER" id="PTHR42718:SF46">
    <property type="entry name" value="BLR6921 PROTEIN"/>
    <property type="match status" value="1"/>
</dbReference>
<organism evidence="9 10">
    <name type="scientific">Syntrophotalea acetylenivorans</name>
    <dbReference type="NCBI Taxonomy" id="1842532"/>
    <lineage>
        <taxon>Bacteria</taxon>
        <taxon>Pseudomonadati</taxon>
        <taxon>Thermodesulfobacteriota</taxon>
        <taxon>Desulfuromonadia</taxon>
        <taxon>Desulfuromonadales</taxon>
        <taxon>Syntrophotaleaceae</taxon>
        <taxon>Syntrophotalea</taxon>
    </lineage>
</organism>
<dbReference type="SUPFAM" id="SSF103473">
    <property type="entry name" value="MFS general substrate transporter"/>
    <property type="match status" value="1"/>
</dbReference>
<dbReference type="GO" id="GO:0022857">
    <property type="term" value="F:transmembrane transporter activity"/>
    <property type="evidence" value="ECO:0007669"/>
    <property type="project" value="InterPro"/>
</dbReference>
<dbReference type="Gene3D" id="1.20.1250.20">
    <property type="entry name" value="MFS general substrate transporter like domains"/>
    <property type="match status" value="1"/>
</dbReference>
<dbReference type="Proteomes" id="UP000182517">
    <property type="component" value="Chromosome"/>
</dbReference>
<evidence type="ECO:0000256" key="6">
    <source>
        <dbReference type="ARBA" id="ARBA00023136"/>
    </source>
</evidence>
<feature type="domain" description="Major facilitator superfamily (MFS) profile" evidence="8">
    <location>
        <begin position="12"/>
        <end position="466"/>
    </location>
</feature>
<dbReference type="KEGG" id="pef:A7E78_06460"/>
<feature type="transmembrane region" description="Helical" evidence="7">
    <location>
        <begin position="329"/>
        <end position="347"/>
    </location>
</feature>
<keyword evidence="5 7" id="KW-1133">Transmembrane helix</keyword>
<dbReference type="InterPro" id="IPR036259">
    <property type="entry name" value="MFS_trans_sf"/>
</dbReference>
<proteinExistence type="predicted"/>
<keyword evidence="6 7" id="KW-0472">Membrane</keyword>
<dbReference type="Gene3D" id="1.20.1720.10">
    <property type="entry name" value="Multidrug resistance protein D"/>
    <property type="match status" value="1"/>
</dbReference>
<protein>
    <submittedName>
        <fullName evidence="9">MFS transporter</fullName>
    </submittedName>
</protein>